<dbReference type="InterPro" id="IPR036179">
    <property type="entry name" value="Ig-like_dom_sf"/>
</dbReference>
<evidence type="ECO:0000256" key="3">
    <source>
        <dbReference type="ARBA" id="ARBA00022614"/>
    </source>
</evidence>
<proteinExistence type="inferred from homology"/>
<keyword evidence="9" id="KW-1015">Disulfide bond</keyword>
<dbReference type="AlphaFoldDB" id="A0AAD7S2R2"/>
<dbReference type="PRINTS" id="PR01077">
    <property type="entry name" value="CLAUDIN"/>
</dbReference>
<sequence>MADIHLHTAAAAVLLLSLLGRATSAPQCPLRCACYPGSSDVDCNYCGLRDIPPLSAVPDRTQRFRLKSNFISQIPTKAFELLTELRHLDLSMNIIAFFGNETFVGLGKLEFLSLSQNNIEGIQGNPFEALSGLKTLLLNGNQGNPWCCNCSNFWLTENKSIVDSSLRRLYICHSPAERRGANMFEAISSLPCRAPKVSQIQEASKCEVGKEGESLCLRCKATGFPDPEVHWILPDHTEGESVFDLSSMSQTLKLPPGGPVLGNYTCRAVNVIDVDELQGYPDPSVRWITPRSLQCPGQQLAMESVSHRAIDDINRKGKGVSVGALARAKRHFLASASAMESHCSRQFNSTISGLWRKCHREGFDLDTEDLIYKGLIQRCTPVKYHYSSSTLPRNLPINITKTIRQDEWHALHLRRMTAGFIGMAVSIILFGWIIGVLGCCKQHDLMQYVAGLLFLMGGTCCIISLCTCVAGINFELSRYPRYMYGLPEDISHGYGWSMFCAWGGLGLTLLAGFLCTLAPSLSSPRTMVHKPRQENGTV</sequence>
<dbReference type="PANTHER" id="PTHR32005:SF3">
    <property type="entry name" value="SI:CH211-150G13.3-RELATED"/>
    <property type="match status" value="1"/>
</dbReference>
<dbReference type="SUPFAM" id="SSF48726">
    <property type="entry name" value="Immunoglobulin"/>
    <property type="match status" value="1"/>
</dbReference>
<feature type="transmembrane region" description="Helical" evidence="10">
    <location>
        <begin position="494"/>
        <end position="517"/>
    </location>
</feature>
<evidence type="ECO:0000259" key="12">
    <source>
        <dbReference type="PROSITE" id="PS50835"/>
    </source>
</evidence>
<dbReference type="Pfam" id="PF13927">
    <property type="entry name" value="Ig_3"/>
    <property type="match status" value="1"/>
</dbReference>
<dbReference type="SMART" id="SM00369">
    <property type="entry name" value="LRR_TYP"/>
    <property type="match status" value="2"/>
</dbReference>
<evidence type="ECO:0000256" key="4">
    <source>
        <dbReference type="ARBA" id="ARBA00022692"/>
    </source>
</evidence>
<keyword evidence="5 11" id="KW-0732">Signal</keyword>
<dbReference type="PROSITE" id="PS50835">
    <property type="entry name" value="IG_LIKE"/>
    <property type="match status" value="1"/>
</dbReference>
<feature type="chain" id="PRO_5042223439" description="Ig-like domain-containing protein" evidence="11">
    <location>
        <begin position="25"/>
        <end position="538"/>
    </location>
</feature>
<dbReference type="InterPro" id="IPR032675">
    <property type="entry name" value="LRR_dom_sf"/>
</dbReference>
<dbReference type="InterPro" id="IPR004031">
    <property type="entry name" value="PMP22/EMP/MP20/Claudin"/>
</dbReference>
<organism evidence="13 14">
    <name type="scientific">Aldrovandia affinis</name>
    <dbReference type="NCBI Taxonomy" id="143900"/>
    <lineage>
        <taxon>Eukaryota</taxon>
        <taxon>Metazoa</taxon>
        <taxon>Chordata</taxon>
        <taxon>Craniata</taxon>
        <taxon>Vertebrata</taxon>
        <taxon>Euteleostomi</taxon>
        <taxon>Actinopterygii</taxon>
        <taxon>Neopterygii</taxon>
        <taxon>Teleostei</taxon>
        <taxon>Notacanthiformes</taxon>
        <taxon>Halosauridae</taxon>
        <taxon>Aldrovandia</taxon>
    </lineage>
</organism>
<evidence type="ECO:0000256" key="11">
    <source>
        <dbReference type="SAM" id="SignalP"/>
    </source>
</evidence>
<dbReference type="PROSITE" id="PS51450">
    <property type="entry name" value="LRR"/>
    <property type="match status" value="1"/>
</dbReference>
<evidence type="ECO:0000256" key="5">
    <source>
        <dbReference type="ARBA" id="ARBA00022729"/>
    </source>
</evidence>
<accession>A0AAD7S2R2</accession>
<dbReference type="InterPro" id="IPR039625">
    <property type="entry name" value="T178A/B"/>
</dbReference>
<protein>
    <recommendedName>
        <fullName evidence="12">Ig-like domain-containing protein</fullName>
    </recommendedName>
</protein>
<dbReference type="InterPro" id="IPR013783">
    <property type="entry name" value="Ig-like_fold"/>
</dbReference>
<dbReference type="PANTHER" id="PTHR32005">
    <property type="entry name" value="TRANSMEMBRANE PROTEIN 178B-RELATED"/>
    <property type="match status" value="1"/>
</dbReference>
<dbReference type="GO" id="GO:0016020">
    <property type="term" value="C:membrane"/>
    <property type="evidence" value="ECO:0007669"/>
    <property type="project" value="UniProtKB-SubCell"/>
</dbReference>
<dbReference type="InterPro" id="IPR007110">
    <property type="entry name" value="Ig-like_dom"/>
</dbReference>
<feature type="domain" description="Ig-like" evidence="12">
    <location>
        <begin position="195"/>
        <end position="278"/>
    </location>
</feature>
<dbReference type="FunFam" id="1.20.140.150:FF:000007">
    <property type="entry name" value="transmembrane protein 178B"/>
    <property type="match status" value="1"/>
</dbReference>
<evidence type="ECO:0000256" key="9">
    <source>
        <dbReference type="ARBA" id="ARBA00023157"/>
    </source>
</evidence>
<evidence type="ECO:0000256" key="8">
    <source>
        <dbReference type="ARBA" id="ARBA00023136"/>
    </source>
</evidence>
<gene>
    <name evidence="13" type="ORF">AAFF_G00040530</name>
</gene>
<evidence type="ECO:0000313" key="14">
    <source>
        <dbReference type="Proteomes" id="UP001221898"/>
    </source>
</evidence>
<evidence type="ECO:0000256" key="7">
    <source>
        <dbReference type="ARBA" id="ARBA00022989"/>
    </source>
</evidence>
<dbReference type="Pfam" id="PF13855">
    <property type="entry name" value="LRR_8"/>
    <property type="match status" value="1"/>
</dbReference>
<dbReference type="Gene3D" id="2.60.40.10">
    <property type="entry name" value="Immunoglobulins"/>
    <property type="match status" value="1"/>
</dbReference>
<comment type="similarity">
    <text evidence="2">Belongs to the TMEM178 family.</text>
</comment>
<comment type="caution">
    <text evidence="13">The sequence shown here is derived from an EMBL/GenBank/DDBJ whole genome shotgun (WGS) entry which is preliminary data.</text>
</comment>
<dbReference type="EMBL" id="JAINUG010000121">
    <property type="protein sequence ID" value="KAJ8394930.1"/>
    <property type="molecule type" value="Genomic_DNA"/>
</dbReference>
<feature type="transmembrane region" description="Helical" evidence="10">
    <location>
        <begin position="420"/>
        <end position="440"/>
    </location>
</feature>
<dbReference type="Gene3D" id="1.20.140.150">
    <property type="match status" value="1"/>
</dbReference>
<evidence type="ECO:0000313" key="13">
    <source>
        <dbReference type="EMBL" id="KAJ8394930.1"/>
    </source>
</evidence>
<keyword evidence="8 10" id="KW-0472">Membrane</keyword>
<dbReference type="SMART" id="SM00408">
    <property type="entry name" value="IGc2"/>
    <property type="match status" value="1"/>
</dbReference>
<evidence type="ECO:0000256" key="1">
    <source>
        <dbReference type="ARBA" id="ARBA00004141"/>
    </source>
</evidence>
<reference evidence="13" key="1">
    <citation type="journal article" date="2023" name="Science">
        <title>Genome structures resolve the early diversification of teleost fishes.</title>
        <authorList>
            <person name="Parey E."/>
            <person name="Louis A."/>
            <person name="Montfort J."/>
            <person name="Bouchez O."/>
            <person name="Roques C."/>
            <person name="Iampietro C."/>
            <person name="Lluch J."/>
            <person name="Castinel A."/>
            <person name="Donnadieu C."/>
            <person name="Desvignes T."/>
            <person name="Floi Bucao C."/>
            <person name="Jouanno E."/>
            <person name="Wen M."/>
            <person name="Mejri S."/>
            <person name="Dirks R."/>
            <person name="Jansen H."/>
            <person name="Henkel C."/>
            <person name="Chen W.J."/>
            <person name="Zahm M."/>
            <person name="Cabau C."/>
            <person name="Klopp C."/>
            <person name="Thompson A.W."/>
            <person name="Robinson-Rechavi M."/>
            <person name="Braasch I."/>
            <person name="Lecointre G."/>
            <person name="Bobe J."/>
            <person name="Postlethwait J.H."/>
            <person name="Berthelot C."/>
            <person name="Roest Crollius H."/>
            <person name="Guiguen Y."/>
        </authorList>
    </citation>
    <scope>NUCLEOTIDE SEQUENCE</scope>
    <source>
        <strain evidence="13">NC1722</strain>
    </source>
</reference>
<evidence type="ECO:0000256" key="10">
    <source>
        <dbReference type="SAM" id="Phobius"/>
    </source>
</evidence>
<dbReference type="InterPro" id="IPR001611">
    <property type="entry name" value="Leu-rich_rpt"/>
</dbReference>
<keyword evidence="14" id="KW-1185">Reference proteome</keyword>
<dbReference type="Pfam" id="PF13903">
    <property type="entry name" value="Claudin_2"/>
    <property type="match status" value="1"/>
</dbReference>
<keyword evidence="4 10" id="KW-0812">Transmembrane</keyword>
<feature type="signal peptide" evidence="11">
    <location>
        <begin position="1"/>
        <end position="24"/>
    </location>
</feature>
<comment type="subcellular location">
    <subcellularLocation>
        <location evidence="1">Membrane</location>
        <topology evidence="1">Multi-pass membrane protein</topology>
    </subcellularLocation>
</comment>
<dbReference type="InterPro" id="IPR003591">
    <property type="entry name" value="Leu-rich_rpt_typical-subtyp"/>
</dbReference>
<name>A0AAD7S2R2_9TELE</name>
<dbReference type="Gene3D" id="3.80.10.10">
    <property type="entry name" value="Ribonuclease Inhibitor"/>
    <property type="match status" value="1"/>
</dbReference>
<dbReference type="SUPFAM" id="SSF52058">
    <property type="entry name" value="L domain-like"/>
    <property type="match status" value="1"/>
</dbReference>
<evidence type="ECO:0000256" key="2">
    <source>
        <dbReference type="ARBA" id="ARBA00008199"/>
    </source>
</evidence>
<dbReference type="Proteomes" id="UP001221898">
    <property type="component" value="Unassembled WGS sequence"/>
</dbReference>
<feature type="transmembrane region" description="Helical" evidence="10">
    <location>
        <begin position="452"/>
        <end position="474"/>
    </location>
</feature>
<keyword evidence="3" id="KW-0433">Leucine-rich repeat</keyword>
<dbReference type="InterPro" id="IPR003598">
    <property type="entry name" value="Ig_sub2"/>
</dbReference>
<keyword evidence="6" id="KW-0677">Repeat</keyword>
<evidence type="ECO:0000256" key="6">
    <source>
        <dbReference type="ARBA" id="ARBA00022737"/>
    </source>
</evidence>
<keyword evidence="7 10" id="KW-1133">Transmembrane helix</keyword>